<dbReference type="InterPro" id="IPR002156">
    <property type="entry name" value="RNaseH_domain"/>
</dbReference>
<proteinExistence type="predicted"/>
<dbReference type="InterPro" id="IPR012337">
    <property type="entry name" value="RNaseH-like_sf"/>
</dbReference>
<dbReference type="PROSITE" id="PS50879">
    <property type="entry name" value="RNASE_H_1"/>
    <property type="match status" value="1"/>
</dbReference>
<protein>
    <recommendedName>
        <fullName evidence="1">RNase H type-1 domain-containing protein</fullName>
    </recommendedName>
</protein>
<accession>A0AAN9B430</accession>
<dbReference type="Proteomes" id="UP001374579">
    <property type="component" value="Unassembled WGS sequence"/>
</dbReference>
<comment type="caution">
    <text evidence="2">The sequence shown here is derived from an EMBL/GenBank/DDBJ whole genome shotgun (WGS) entry which is preliminary data.</text>
</comment>
<feature type="domain" description="RNase H type-1" evidence="1">
    <location>
        <begin position="1"/>
        <end position="54"/>
    </location>
</feature>
<dbReference type="GO" id="GO:0004523">
    <property type="term" value="F:RNA-DNA hybrid ribonuclease activity"/>
    <property type="evidence" value="ECO:0007669"/>
    <property type="project" value="InterPro"/>
</dbReference>
<gene>
    <name evidence="2" type="ORF">V1264_004154</name>
</gene>
<organism evidence="2 3">
    <name type="scientific">Littorina saxatilis</name>
    <dbReference type="NCBI Taxonomy" id="31220"/>
    <lineage>
        <taxon>Eukaryota</taxon>
        <taxon>Metazoa</taxon>
        <taxon>Spiralia</taxon>
        <taxon>Lophotrochozoa</taxon>
        <taxon>Mollusca</taxon>
        <taxon>Gastropoda</taxon>
        <taxon>Caenogastropoda</taxon>
        <taxon>Littorinimorpha</taxon>
        <taxon>Littorinoidea</taxon>
        <taxon>Littorinidae</taxon>
        <taxon>Littorina</taxon>
    </lineage>
</organism>
<evidence type="ECO:0000313" key="2">
    <source>
        <dbReference type="EMBL" id="KAK7097135.1"/>
    </source>
</evidence>
<dbReference type="InterPro" id="IPR036397">
    <property type="entry name" value="RNaseH_sf"/>
</dbReference>
<evidence type="ECO:0000259" key="1">
    <source>
        <dbReference type="PROSITE" id="PS50879"/>
    </source>
</evidence>
<reference evidence="2 3" key="1">
    <citation type="submission" date="2024-02" db="EMBL/GenBank/DDBJ databases">
        <title>Chromosome-scale genome assembly of the rough periwinkle Littorina saxatilis.</title>
        <authorList>
            <person name="De Jode A."/>
            <person name="Faria R."/>
            <person name="Formenti G."/>
            <person name="Sims Y."/>
            <person name="Smith T.P."/>
            <person name="Tracey A."/>
            <person name="Wood J.M.D."/>
            <person name="Zagrodzka Z.B."/>
            <person name="Johannesson K."/>
            <person name="Butlin R.K."/>
            <person name="Leder E.H."/>
        </authorList>
    </citation>
    <scope>NUCLEOTIDE SEQUENCE [LARGE SCALE GENOMIC DNA]</scope>
    <source>
        <strain evidence="2">Snail1</strain>
        <tissue evidence="2">Muscle</tissue>
    </source>
</reference>
<dbReference type="Pfam" id="PF00075">
    <property type="entry name" value="RNase_H"/>
    <property type="match status" value="1"/>
</dbReference>
<dbReference type="AlphaFoldDB" id="A0AAN9B430"/>
<name>A0AAN9B430_9CAEN</name>
<dbReference type="GO" id="GO:0003676">
    <property type="term" value="F:nucleic acid binding"/>
    <property type="evidence" value="ECO:0007669"/>
    <property type="project" value="InterPro"/>
</dbReference>
<dbReference type="SUPFAM" id="SSF53098">
    <property type="entry name" value="Ribonuclease H-like"/>
    <property type="match status" value="1"/>
</dbReference>
<dbReference type="Gene3D" id="3.30.420.10">
    <property type="entry name" value="Ribonuclease H-like superfamily/Ribonuclease H"/>
    <property type="match status" value="1"/>
</dbReference>
<sequence>MSALQALSANKETELNNALQQVAQNRRVVLQWVPAHCDIAGNEAADKLAKEGASKEQFTSQLQYKEKKTIIKNKRKTRAEKDDYHLLQREEQVVLLRLRTGHNRLNHHMATKLKLVPSPLCPCGKNQTAEHILQCSQGHHLARGDSATKEAIRPQRGLERTARFALQSGLTI</sequence>
<evidence type="ECO:0000313" key="3">
    <source>
        <dbReference type="Proteomes" id="UP001374579"/>
    </source>
</evidence>
<dbReference type="EMBL" id="JBAMIC010000013">
    <property type="protein sequence ID" value="KAK7097135.1"/>
    <property type="molecule type" value="Genomic_DNA"/>
</dbReference>
<keyword evidence="3" id="KW-1185">Reference proteome</keyword>